<evidence type="ECO:0000256" key="8">
    <source>
        <dbReference type="ARBA" id="ARBA00022837"/>
    </source>
</evidence>
<keyword evidence="3" id="KW-0813">Transport</keyword>
<dbReference type="GO" id="GO:0005524">
    <property type="term" value="F:ATP binding"/>
    <property type="evidence" value="ECO:0007669"/>
    <property type="project" value="UniProtKB-KW"/>
</dbReference>
<dbReference type="PANTHER" id="PTHR24093:SF369">
    <property type="entry name" value="CALCIUM-TRANSPORTING ATPASE"/>
    <property type="match status" value="1"/>
</dbReference>
<evidence type="ECO:0000256" key="12">
    <source>
        <dbReference type="ARBA" id="ARBA00022989"/>
    </source>
</evidence>
<dbReference type="GO" id="GO:0016887">
    <property type="term" value="F:ATP hydrolysis activity"/>
    <property type="evidence" value="ECO:0007669"/>
    <property type="project" value="InterPro"/>
</dbReference>
<dbReference type="AlphaFoldDB" id="A0A9D2L439"/>
<dbReference type="GO" id="GO:0005388">
    <property type="term" value="F:P-type calcium transporter activity"/>
    <property type="evidence" value="ECO:0007669"/>
    <property type="project" value="UniProtKB-EC"/>
</dbReference>
<proteinExistence type="predicted"/>
<dbReference type="InterPro" id="IPR006408">
    <property type="entry name" value="P-type_ATPase_IIB"/>
</dbReference>
<feature type="transmembrane region" description="Helical" evidence="15">
    <location>
        <begin position="46"/>
        <end position="63"/>
    </location>
</feature>
<keyword evidence="7" id="KW-0547">Nucleotide-binding</keyword>
<dbReference type="Pfam" id="PF00690">
    <property type="entry name" value="Cation_ATPase_N"/>
    <property type="match status" value="1"/>
</dbReference>
<dbReference type="EC" id="7.2.2.10" evidence="2"/>
<keyword evidence="11" id="KW-1278">Translocase</keyword>
<comment type="subcellular location">
    <subcellularLocation>
        <location evidence="1">Endomembrane system</location>
        <topology evidence="1">Multi-pass membrane protein</topology>
    </subcellularLocation>
</comment>
<keyword evidence="8" id="KW-0106">Calcium</keyword>
<dbReference type="InterPro" id="IPR036412">
    <property type="entry name" value="HAD-like_sf"/>
</dbReference>
<evidence type="ECO:0000256" key="9">
    <source>
        <dbReference type="ARBA" id="ARBA00022840"/>
    </source>
</evidence>
<dbReference type="InterPro" id="IPR008250">
    <property type="entry name" value="ATPase_P-typ_transduc_dom_A_sf"/>
</dbReference>
<dbReference type="PRINTS" id="PR00120">
    <property type="entry name" value="HATPASE"/>
</dbReference>
<dbReference type="GO" id="GO:0005886">
    <property type="term" value="C:plasma membrane"/>
    <property type="evidence" value="ECO:0007669"/>
    <property type="project" value="TreeGrafter"/>
</dbReference>
<dbReference type="SUPFAM" id="SSF81665">
    <property type="entry name" value="Calcium ATPase, transmembrane domain M"/>
    <property type="match status" value="1"/>
</dbReference>
<sequence length="865" mass="95259">MNEHDRKGLTSEQVAESRRLHGDNVITPRKGDSAWKLLLDKFRDPIIQVLLIAALLSLAMAFFDGEFMETIGIICAIILATCVGFFFELDAMRRFKRLNQVNEDIPVKVMRDGVVTEVPRRDIVVGDLVFVENGETIPADGKLIEAVSLKINESTLTGEPEVDKTTDERFFEEEATYPSNMLMRGTTVVDGYGKMIVEAVGDHTEAGRVTEQSTMVSDEPTPLNRQLTRLSRLIGKIGIAVSITIFVALLIKAYMSGQLNTSDWVATSHEVLRIFMVSVALIVMAVPEGLPMSITLSLAMSMRRMLKTNNLVRKMHACETMGAVTVICTDKTGTLTQNRMHVEQIVRYSEVDDRLLAEVIAANSTAFLDGAGAPIGNPTEGALLLYLKEQGFDYAALREGAAIVDRMTFTTERKFMATIISSGVNGKRLICVKGAPEIVRKMCLPDGKDAQVNEQLAQFQGSAMRTLGIAYAETTADKCEDALRNPELAFVAVAAIIDPVREDVPAAVARCMNAGIAIKIVTGDTSATAREIARRIGLWNDEKDSARNEITGVEFAAMSDEELLDRVGDLKIMARARPLDKQRLVRLLQQKGEVVAVTGDGTNDAPALNFANVGLSMGTGTSVAKDASDITLLDDSFTSIASAVMWGRSLYRNIQRFVLFQLTINFAAIIVVFFGSLFGTEMPLTVVQILWVNIIMDTFAALAMASLPPNPAVMNEPPRPRDEFIITPAMARTIFTCGAVFVAILLGMLFYWRATTGALTIEQLTIFFSVFVFLQFWNMFNAKGFEACHSVLHDLKGSRTFFLVLLFIAVGQIVIVEWGGAVFRTTPLSLVQWIEVIGYTSLIAILGDIVRTIRRRLHPWSNCRK</sequence>
<keyword evidence="4" id="KW-0109">Calcium transport</keyword>
<gene>
    <name evidence="17" type="ORF">H9779_04775</name>
</gene>
<evidence type="ECO:0000256" key="11">
    <source>
        <dbReference type="ARBA" id="ARBA00022967"/>
    </source>
</evidence>
<keyword evidence="13" id="KW-0406">Ion transport</keyword>
<dbReference type="Pfam" id="PF13246">
    <property type="entry name" value="Cation_ATPase"/>
    <property type="match status" value="1"/>
</dbReference>
<evidence type="ECO:0000256" key="4">
    <source>
        <dbReference type="ARBA" id="ARBA00022568"/>
    </source>
</evidence>
<dbReference type="Gene3D" id="2.70.150.10">
    <property type="entry name" value="Calcium-transporting ATPase, cytoplasmic transduction domain A"/>
    <property type="match status" value="1"/>
</dbReference>
<dbReference type="Pfam" id="PF00689">
    <property type="entry name" value="Cation_ATPase_C"/>
    <property type="match status" value="1"/>
</dbReference>
<dbReference type="PRINTS" id="PR00119">
    <property type="entry name" value="CATATPASE"/>
</dbReference>
<feature type="domain" description="Cation-transporting P-type ATPase N-terminal" evidence="16">
    <location>
        <begin position="2"/>
        <end position="62"/>
    </location>
</feature>
<evidence type="ECO:0000259" key="16">
    <source>
        <dbReference type="SMART" id="SM00831"/>
    </source>
</evidence>
<feature type="transmembrane region" description="Helical" evidence="15">
    <location>
        <begin position="274"/>
        <end position="299"/>
    </location>
</feature>
<keyword evidence="14 15" id="KW-0472">Membrane</keyword>
<dbReference type="InterPro" id="IPR023299">
    <property type="entry name" value="ATPase_P-typ_cyto_dom_N"/>
</dbReference>
<reference evidence="17" key="1">
    <citation type="journal article" date="2021" name="PeerJ">
        <title>Extensive microbial diversity within the chicken gut microbiome revealed by metagenomics and culture.</title>
        <authorList>
            <person name="Gilroy R."/>
            <person name="Ravi A."/>
            <person name="Getino M."/>
            <person name="Pursley I."/>
            <person name="Horton D.L."/>
            <person name="Alikhan N.F."/>
            <person name="Baker D."/>
            <person name="Gharbi K."/>
            <person name="Hall N."/>
            <person name="Watson M."/>
            <person name="Adriaenssens E.M."/>
            <person name="Foster-Nyarko E."/>
            <person name="Jarju S."/>
            <person name="Secka A."/>
            <person name="Antonio M."/>
            <person name="Oren A."/>
            <person name="Chaudhuri R.R."/>
            <person name="La Ragione R."/>
            <person name="Hildebrand F."/>
            <person name="Pallen M.J."/>
        </authorList>
    </citation>
    <scope>NUCLEOTIDE SEQUENCE</scope>
    <source>
        <strain evidence="17">CHK169-11906</strain>
    </source>
</reference>
<feature type="transmembrane region" description="Helical" evidence="15">
    <location>
        <begin position="830"/>
        <end position="850"/>
    </location>
</feature>
<dbReference type="SMART" id="SM00831">
    <property type="entry name" value="Cation_ATPase_N"/>
    <property type="match status" value="1"/>
</dbReference>
<dbReference type="Gene3D" id="3.40.50.1000">
    <property type="entry name" value="HAD superfamily/HAD-like"/>
    <property type="match status" value="2"/>
</dbReference>
<evidence type="ECO:0000256" key="13">
    <source>
        <dbReference type="ARBA" id="ARBA00023065"/>
    </source>
</evidence>
<dbReference type="SUPFAM" id="SSF56784">
    <property type="entry name" value="HAD-like"/>
    <property type="match status" value="1"/>
</dbReference>
<dbReference type="SUPFAM" id="SSF81660">
    <property type="entry name" value="Metal cation-transporting ATPase, ATP-binding domain N"/>
    <property type="match status" value="1"/>
</dbReference>
<keyword evidence="12 15" id="KW-1133">Transmembrane helix</keyword>
<dbReference type="InterPro" id="IPR023298">
    <property type="entry name" value="ATPase_P-typ_TM_dom_sf"/>
</dbReference>
<feature type="transmembrane region" description="Helical" evidence="15">
    <location>
        <begin position="764"/>
        <end position="780"/>
    </location>
</feature>
<evidence type="ECO:0000256" key="2">
    <source>
        <dbReference type="ARBA" id="ARBA00012790"/>
    </source>
</evidence>
<comment type="caution">
    <text evidence="17">The sequence shown here is derived from an EMBL/GenBank/DDBJ whole genome shotgun (WGS) entry which is preliminary data.</text>
</comment>
<dbReference type="FunFam" id="3.40.50.1000:FF:000129">
    <property type="entry name" value="Calcium-translocating P-type ATPase PMCA-type"/>
    <property type="match status" value="1"/>
</dbReference>
<name>A0A9D2L439_9BACT</name>
<dbReference type="SFLD" id="SFLDG00002">
    <property type="entry name" value="C1.7:_P-type_atpase_like"/>
    <property type="match status" value="1"/>
</dbReference>
<dbReference type="InterPro" id="IPR044492">
    <property type="entry name" value="P_typ_ATPase_HD_dom"/>
</dbReference>
<accession>A0A9D2L439</accession>
<keyword evidence="6" id="KW-0479">Metal-binding</keyword>
<dbReference type="Gene3D" id="1.20.1110.10">
    <property type="entry name" value="Calcium-transporting ATPase, transmembrane domain"/>
    <property type="match status" value="2"/>
</dbReference>
<keyword evidence="5 15" id="KW-0812">Transmembrane</keyword>
<dbReference type="Proteomes" id="UP000824259">
    <property type="component" value="Unassembled WGS sequence"/>
</dbReference>
<dbReference type="NCBIfam" id="TIGR01494">
    <property type="entry name" value="ATPase_P-type"/>
    <property type="match status" value="2"/>
</dbReference>
<keyword evidence="10" id="KW-0460">Magnesium</keyword>
<feature type="transmembrane region" description="Helical" evidence="15">
    <location>
        <begin position="729"/>
        <end position="752"/>
    </location>
</feature>
<dbReference type="InterPro" id="IPR006068">
    <property type="entry name" value="ATPase_P-typ_cation-transptr_C"/>
</dbReference>
<evidence type="ECO:0000256" key="7">
    <source>
        <dbReference type="ARBA" id="ARBA00022741"/>
    </source>
</evidence>
<dbReference type="Pfam" id="PF00122">
    <property type="entry name" value="E1-E2_ATPase"/>
    <property type="match status" value="1"/>
</dbReference>
<dbReference type="NCBIfam" id="TIGR01517">
    <property type="entry name" value="ATPase-IIB_Ca"/>
    <property type="match status" value="1"/>
</dbReference>
<dbReference type="GO" id="GO:0012505">
    <property type="term" value="C:endomembrane system"/>
    <property type="evidence" value="ECO:0007669"/>
    <property type="project" value="UniProtKB-SubCell"/>
</dbReference>
<feature type="transmembrane region" description="Helical" evidence="15">
    <location>
        <begin position="69"/>
        <end position="87"/>
    </location>
</feature>
<evidence type="ECO:0000313" key="18">
    <source>
        <dbReference type="Proteomes" id="UP000824259"/>
    </source>
</evidence>
<dbReference type="SUPFAM" id="SSF81653">
    <property type="entry name" value="Calcium ATPase, transduction domain A"/>
    <property type="match status" value="1"/>
</dbReference>
<dbReference type="InterPro" id="IPR018303">
    <property type="entry name" value="ATPase_P-typ_P_site"/>
</dbReference>
<protein>
    <recommendedName>
        <fullName evidence="2">P-type Ca(2+) transporter</fullName>
        <ecNumber evidence="2">7.2.2.10</ecNumber>
    </recommendedName>
</protein>
<dbReference type="InterPro" id="IPR001757">
    <property type="entry name" value="P_typ_ATPase"/>
</dbReference>
<feature type="transmembrane region" description="Helical" evidence="15">
    <location>
        <begin position="233"/>
        <end position="254"/>
    </location>
</feature>
<keyword evidence="9" id="KW-0067">ATP-binding</keyword>
<dbReference type="InterPro" id="IPR023214">
    <property type="entry name" value="HAD_sf"/>
</dbReference>
<dbReference type="Gene3D" id="3.40.1110.10">
    <property type="entry name" value="Calcium-transporting ATPase, cytoplasmic domain N"/>
    <property type="match status" value="2"/>
</dbReference>
<reference evidence="17" key="2">
    <citation type="submission" date="2021-04" db="EMBL/GenBank/DDBJ databases">
        <authorList>
            <person name="Gilroy R."/>
        </authorList>
    </citation>
    <scope>NUCLEOTIDE SEQUENCE</scope>
    <source>
        <strain evidence="17">CHK169-11906</strain>
    </source>
</reference>
<feature type="transmembrane region" description="Helical" evidence="15">
    <location>
        <begin position="690"/>
        <end position="708"/>
    </location>
</feature>
<feature type="transmembrane region" description="Helical" evidence="15">
    <location>
        <begin position="801"/>
        <end position="824"/>
    </location>
</feature>
<dbReference type="PANTHER" id="PTHR24093">
    <property type="entry name" value="CATION TRANSPORTING ATPASE"/>
    <property type="match status" value="1"/>
</dbReference>
<evidence type="ECO:0000256" key="15">
    <source>
        <dbReference type="SAM" id="Phobius"/>
    </source>
</evidence>
<evidence type="ECO:0000313" key="17">
    <source>
        <dbReference type="EMBL" id="HJA98895.1"/>
    </source>
</evidence>
<dbReference type="SFLD" id="SFLDS00003">
    <property type="entry name" value="Haloacid_Dehalogenase"/>
    <property type="match status" value="1"/>
</dbReference>
<dbReference type="EMBL" id="DWYR01000012">
    <property type="protein sequence ID" value="HJA98895.1"/>
    <property type="molecule type" value="Genomic_DNA"/>
</dbReference>
<evidence type="ECO:0000256" key="14">
    <source>
        <dbReference type="ARBA" id="ARBA00023136"/>
    </source>
</evidence>
<evidence type="ECO:0000256" key="3">
    <source>
        <dbReference type="ARBA" id="ARBA00022448"/>
    </source>
</evidence>
<dbReference type="SFLD" id="SFLDF00027">
    <property type="entry name" value="p-type_atpase"/>
    <property type="match status" value="1"/>
</dbReference>
<evidence type="ECO:0000256" key="5">
    <source>
        <dbReference type="ARBA" id="ARBA00022692"/>
    </source>
</evidence>
<evidence type="ECO:0000256" key="10">
    <source>
        <dbReference type="ARBA" id="ARBA00022842"/>
    </source>
</evidence>
<dbReference type="InterPro" id="IPR059000">
    <property type="entry name" value="ATPase_P-type_domA"/>
</dbReference>
<dbReference type="InterPro" id="IPR004014">
    <property type="entry name" value="ATPase_P-typ_cation-transptr_N"/>
</dbReference>
<organism evidence="17 18">
    <name type="scientific">Candidatus Alistipes avicola</name>
    <dbReference type="NCBI Taxonomy" id="2838432"/>
    <lineage>
        <taxon>Bacteria</taxon>
        <taxon>Pseudomonadati</taxon>
        <taxon>Bacteroidota</taxon>
        <taxon>Bacteroidia</taxon>
        <taxon>Bacteroidales</taxon>
        <taxon>Rikenellaceae</taxon>
        <taxon>Alistipes</taxon>
    </lineage>
</organism>
<evidence type="ECO:0000256" key="6">
    <source>
        <dbReference type="ARBA" id="ARBA00022723"/>
    </source>
</evidence>
<dbReference type="PROSITE" id="PS00154">
    <property type="entry name" value="ATPASE_E1_E2"/>
    <property type="match status" value="1"/>
</dbReference>
<feature type="transmembrane region" description="Helical" evidence="15">
    <location>
        <begin position="657"/>
        <end position="678"/>
    </location>
</feature>
<evidence type="ECO:0000256" key="1">
    <source>
        <dbReference type="ARBA" id="ARBA00004127"/>
    </source>
</evidence>
<dbReference type="GO" id="GO:0046872">
    <property type="term" value="F:metal ion binding"/>
    <property type="evidence" value="ECO:0007669"/>
    <property type="project" value="UniProtKB-KW"/>
</dbReference>